<dbReference type="PANTHER" id="PTHR42760:SF124">
    <property type="entry name" value="SHORT-CHAIN DEHYDROGENASE_REDUCTASE"/>
    <property type="match status" value="1"/>
</dbReference>
<dbReference type="InterPro" id="IPR020904">
    <property type="entry name" value="Sc_DH/Rdtase_CS"/>
</dbReference>
<dbReference type="RefSeq" id="WP_090309507.1">
    <property type="nucleotide sequence ID" value="NZ_FNFE01000005.1"/>
</dbReference>
<protein>
    <submittedName>
        <fullName evidence="2">NAD(P)-dependent dehydrogenase, short-chain alcohol dehydrogenase family</fullName>
    </submittedName>
</protein>
<name>A0A1G9CWR8_9EURY</name>
<accession>A0A1G9CWR8</accession>
<dbReference type="FunFam" id="3.40.50.720:FF:000084">
    <property type="entry name" value="Short-chain dehydrogenase reductase"/>
    <property type="match status" value="1"/>
</dbReference>
<evidence type="ECO:0000313" key="3">
    <source>
        <dbReference type="Proteomes" id="UP000198882"/>
    </source>
</evidence>
<reference evidence="3" key="1">
    <citation type="submission" date="2016-10" db="EMBL/GenBank/DDBJ databases">
        <authorList>
            <person name="Varghese N."/>
            <person name="Submissions S."/>
        </authorList>
    </citation>
    <scope>NUCLEOTIDE SEQUENCE [LARGE SCALE GENOMIC DNA]</scope>
    <source>
        <strain evidence="3">B4,CECT 8067,JCM 17497</strain>
    </source>
</reference>
<keyword evidence="3" id="KW-1185">Reference proteome</keyword>
<dbReference type="SUPFAM" id="SSF51735">
    <property type="entry name" value="NAD(P)-binding Rossmann-fold domains"/>
    <property type="match status" value="1"/>
</dbReference>
<dbReference type="STRING" id="1095776.SAMN04515672_3338"/>
<dbReference type="PANTHER" id="PTHR42760">
    <property type="entry name" value="SHORT-CHAIN DEHYDROGENASES/REDUCTASES FAMILY MEMBER"/>
    <property type="match status" value="1"/>
</dbReference>
<evidence type="ECO:0000313" key="2">
    <source>
        <dbReference type="EMBL" id="SDK56128.1"/>
    </source>
</evidence>
<gene>
    <name evidence="2" type="ORF">SAMN04515672_3338</name>
</gene>
<dbReference type="InterPro" id="IPR002347">
    <property type="entry name" value="SDR_fam"/>
</dbReference>
<organism evidence="2 3">
    <name type="scientific">Natronorubrum texcoconense</name>
    <dbReference type="NCBI Taxonomy" id="1095776"/>
    <lineage>
        <taxon>Archaea</taxon>
        <taxon>Methanobacteriati</taxon>
        <taxon>Methanobacteriota</taxon>
        <taxon>Stenosarchaea group</taxon>
        <taxon>Halobacteria</taxon>
        <taxon>Halobacteriales</taxon>
        <taxon>Natrialbaceae</taxon>
        <taxon>Natronorubrum</taxon>
    </lineage>
</organism>
<dbReference type="AlphaFoldDB" id="A0A1G9CWR8"/>
<dbReference type="OrthoDB" id="281764at2157"/>
<dbReference type="Pfam" id="PF13561">
    <property type="entry name" value="adh_short_C2"/>
    <property type="match status" value="1"/>
</dbReference>
<evidence type="ECO:0000256" key="1">
    <source>
        <dbReference type="ARBA" id="ARBA00006484"/>
    </source>
</evidence>
<proteinExistence type="inferred from homology"/>
<dbReference type="PRINTS" id="PR00080">
    <property type="entry name" value="SDRFAMILY"/>
</dbReference>
<dbReference type="CDD" id="cd05233">
    <property type="entry name" value="SDR_c"/>
    <property type="match status" value="1"/>
</dbReference>
<dbReference type="NCBIfam" id="NF005559">
    <property type="entry name" value="PRK07231.1"/>
    <property type="match status" value="1"/>
</dbReference>
<dbReference type="EMBL" id="FNFE01000005">
    <property type="protein sequence ID" value="SDK56128.1"/>
    <property type="molecule type" value="Genomic_DNA"/>
</dbReference>
<dbReference type="Gene3D" id="3.40.50.720">
    <property type="entry name" value="NAD(P)-binding Rossmann-like Domain"/>
    <property type="match status" value="1"/>
</dbReference>
<dbReference type="PROSITE" id="PS00061">
    <property type="entry name" value="ADH_SHORT"/>
    <property type="match status" value="1"/>
</dbReference>
<dbReference type="GO" id="GO:0016616">
    <property type="term" value="F:oxidoreductase activity, acting on the CH-OH group of donors, NAD or NADP as acceptor"/>
    <property type="evidence" value="ECO:0007669"/>
    <property type="project" value="TreeGrafter"/>
</dbReference>
<dbReference type="PRINTS" id="PR00081">
    <property type="entry name" value="GDHRDH"/>
</dbReference>
<dbReference type="InterPro" id="IPR036291">
    <property type="entry name" value="NAD(P)-bd_dom_sf"/>
</dbReference>
<sequence length="257" mass="27557">MTQGRLDGRVALVTGASSGIGNAIASTFGAEGASVVVTDVRREPKLEDEESVFDRLDAVDADYEFVELDVTDEDDIEAALETATDEFGGLDILVNNAGIYFQNQAHEAPADEYDAIMDVNLRGVFLASKHALPLLKKSDHGKIINLSSIYGLVGGENSAAYCASKGGVSNLTRQMALDYAADEINVNALAPGIIETAQNAEWRETDEELLADWQASTPWPRFGTPDDVADAALFLAGEESEFVTGHVLRVDGGWTAW</sequence>
<comment type="similarity">
    <text evidence="1">Belongs to the short-chain dehydrogenases/reductases (SDR) family.</text>
</comment>
<dbReference type="Proteomes" id="UP000198882">
    <property type="component" value="Unassembled WGS sequence"/>
</dbReference>